<proteinExistence type="predicted"/>
<protein>
    <submittedName>
        <fullName evidence="2">Uncharacterized protein</fullName>
    </submittedName>
</protein>
<feature type="transmembrane region" description="Helical" evidence="1">
    <location>
        <begin position="12"/>
        <end position="33"/>
    </location>
</feature>
<name>A0A382PVL4_9ZZZZ</name>
<sequence>MGHCLAVIRIGAYIGVFGVFVVIGVCGHVLFFLSPPRL</sequence>
<organism evidence="2">
    <name type="scientific">marine metagenome</name>
    <dbReference type="NCBI Taxonomy" id="408172"/>
    <lineage>
        <taxon>unclassified sequences</taxon>
        <taxon>metagenomes</taxon>
        <taxon>ecological metagenomes</taxon>
    </lineage>
</organism>
<keyword evidence="1" id="KW-0812">Transmembrane</keyword>
<gene>
    <name evidence="2" type="ORF">METZ01_LOCUS330228</name>
</gene>
<keyword evidence="1" id="KW-1133">Transmembrane helix</keyword>
<dbReference type="EMBL" id="UINC01110097">
    <property type="protein sequence ID" value="SVC77374.1"/>
    <property type="molecule type" value="Genomic_DNA"/>
</dbReference>
<feature type="non-terminal residue" evidence="2">
    <location>
        <position position="38"/>
    </location>
</feature>
<reference evidence="2" key="1">
    <citation type="submission" date="2018-05" db="EMBL/GenBank/DDBJ databases">
        <authorList>
            <person name="Lanie J.A."/>
            <person name="Ng W.-L."/>
            <person name="Kazmierczak K.M."/>
            <person name="Andrzejewski T.M."/>
            <person name="Davidsen T.M."/>
            <person name="Wayne K.J."/>
            <person name="Tettelin H."/>
            <person name="Glass J.I."/>
            <person name="Rusch D."/>
            <person name="Podicherti R."/>
            <person name="Tsui H.-C.T."/>
            <person name="Winkler M.E."/>
        </authorList>
    </citation>
    <scope>NUCLEOTIDE SEQUENCE</scope>
</reference>
<accession>A0A382PVL4</accession>
<keyword evidence="1" id="KW-0472">Membrane</keyword>
<dbReference type="AlphaFoldDB" id="A0A382PVL4"/>
<evidence type="ECO:0000313" key="2">
    <source>
        <dbReference type="EMBL" id="SVC77374.1"/>
    </source>
</evidence>
<evidence type="ECO:0000256" key="1">
    <source>
        <dbReference type="SAM" id="Phobius"/>
    </source>
</evidence>